<dbReference type="InParanoid" id="A0A0G4G7K7"/>
<dbReference type="Proteomes" id="UP000041254">
    <property type="component" value="Unassembled WGS sequence"/>
</dbReference>
<dbReference type="VEuPathDB" id="CryptoDB:Vbra_321"/>
<reference evidence="2 3" key="1">
    <citation type="submission" date="2014-11" db="EMBL/GenBank/DDBJ databases">
        <authorList>
            <person name="Zhu J."/>
            <person name="Qi W."/>
            <person name="Song R."/>
        </authorList>
    </citation>
    <scope>NUCLEOTIDE SEQUENCE [LARGE SCALE GENOMIC DNA]</scope>
</reference>
<evidence type="ECO:0000256" key="1">
    <source>
        <dbReference type="SAM" id="MobiDB-lite"/>
    </source>
</evidence>
<organism evidence="2 3">
    <name type="scientific">Vitrella brassicaformis (strain CCMP3155)</name>
    <dbReference type="NCBI Taxonomy" id="1169540"/>
    <lineage>
        <taxon>Eukaryota</taxon>
        <taxon>Sar</taxon>
        <taxon>Alveolata</taxon>
        <taxon>Colpodellida</taxon>
        <taxon>Vitrellaceae</taxon>
        <taxon>Vitrella</taxon>
    </lineage>
</organism>
<sequence>MRSRTRDQVVVHLPKPDDSSATKLRDMKTADLSDAFLNQCSTEVSSVSTRSEADKTFSDVRVAQPRASHIDTQPADSADVSPGITLHDLQANLCHVVDELVSREQLYQASLRPAADGSDLETADIKASTDHHQQHNGGWRELYEAFRKVKRTLIEKGSPSDAIPEVFASLAHSVGETLGDAADDVPISGALSLVSSTQSRLSVRTPTPAP</sequence>
<dbReference type="PhylomeDB" id="A0A0G4G7K7"/>
<protein>
    <submittedName>
        <fullName evidence="2">Uncharacterized protein</fullName>
    </submittedName>
</protein>
<feature type="region of interest" description="Disordered" evidence="1">
    <location>
        <begin position="1"/>
        <end position="22"/>
    </location>
</feature>
<evidence type="ECO:0000313" key="3">
    <source>
        <dbReference type="Proteomes" id="UP000041254"/>
    </source>
</evidence>
<dbReference type="AlphaFoldDB" id="A0A0G4G7K7"/>
<evidence type="ECO:0000313" key="2">
    <source>
        <dbReference type="EMBL" id="CEM24621.1"/>
    </source>
</evidence>
<accession>A0A0G4G7K7</accession>
<name>A0A0G4G7K7_VITBC</name>
<keyword evidence="3" id="KW-1185">Reference proteome</keyword>
<dbReference type="EMBL" id="CDMY01000585">
    <property type="protein sequence ID" value="CEM24621.1"/>
    <property type="molecule type" value="Genomic_DNA"/>
</dbReference>
<proteinExistence type="predicted"/>
<gene>
    <name evidence="2" type="ORF">Vbra_321</name>
</gene>